<feature type="region of interest" description="Disordered" evidence="7">
    <location>
        <begin position="1763"/>
        <end position="1791"/>
    </location>
</feature>
<evidence type="ECO:0000256" key="1">
    <source>
        <dbReference type="ARBA" id="ARBA00004395"/>
    </source>
</evidence>
<feature type="compositionally biased region" description="Polar residues" evidence="7">
    <location>
        <begin position="1051"/>
        <end position="1061"/>
    </location>
</feature>
<comment type="similarity">
    <text evidence="6">Belongs to the DOP1 family.</text>
</comment>
<dbReference type="SUPFAM" id="SSF48371">
    <property type="entry name" value="ARM repeat"/>
    <property type="match status" value="1"/>
</dbReference>
<proteinExistence type="inferred from homology"/>
<dbReference type="Pfam" id="PF04118">
    <property type="entry name" value="Dopey_N"/>
    <property type="match status" value="1"/>
</dbReference>
<dbReference type="Pfam" id="PF24597">
    <property type="entry name" value="TPR_DOP1_M"/>
    <property type="match status" value="1"/>
</dbReference>
<keyword evidence="4" id="KW-0333">Golgi apparatus</keyword>
<comment type="subcellular location">
    <subcellularLocation>
        <location evidence="1">Golgi apparatus membrane</location>
        <topology evidence="1">Peripheral membrane protein</topology>
    </subcellularLocation>
</comment>
<accession>A0A6A6HVG0</accession>
<evidence type="ECO:0000256" key="2">
    <source>
        <dbReference type="ARBA" id="ARBA00022448"/>
    </source>
</evidence>
<protein>
    <submittedName>
        <fullName evidence="11">Cellular morphogenesis regulator dopa</fullName>
    </submittedName>
</protein>
<dbReference type="Proteomes" id="UP000800094">
    <property type="component" value="Unassembled WGS sequence"/>
</dbReference>
<dbReference type="GO" id="GO:0005768">
    <property type="term" value="C:endosome"/>
    <property type="evidence" value="ECO:0007669"/>
    <property type="project" value="TreeGrafter"/>
</dbReference>
<evidence type="ECO:0000313" key="11">
    <source>
        <dbReference type="EMBL" id="KAF2242184.1"/>
    </source>
</evidence>
<keyword evidence="12" id="KW-1185">Reference proteome</keyword>
<dbReference type="OrthoDB" id="297643at2759"/>
<evidence type="ECO:0000256" key="7">
    <source>
        <dbReference type="SAM" id="MobiDB-lite"/>
    </source>
</evidence>
<sequence length="1861" mass="206095">MSHEPTANLHILSPTGSGRASPSPRVTRNTAEDASKKDKNFRRYAAAIERALVLWDTAQQEWADYISFLGRLLKALQSHPAETPVIPHSDAVALRLAQCLNPTLPSGVHQKTLEVYGYIFSTIGRDALARDLNIYFPGLAFVLSFASLSVRPLFLSIFESHILKLDGAALRPALKAVILSILPGLEDETSEDFERIVSALDKLRDAVKTHTDDITDAKSESSSSHFWQCFFLAIITNSSRRQGALAYLARRLPKFRLSSRRGSMTPDAIASTDSLPAEAEAAVSPEPGLLIRCFESGLADSQLLIQRGFLDLLVSNLPLDSPVLQQRISKADLERLVTAAAGVVSRRDMSLNRRLWAWFLGPEPSPATEGGETLSTPTQDIHSFTTDPTAYHAAYFSHYGLQALTRSVMKMIKRPSQLPSERARPFRVCLSLMDRWEVGGLIVPEVFLPALQSIQSYSEVATRDQVDEVMRSASTFFDGVDSGLIWGKLIHLVTSSLEPDTNQDEALRRIKLAKFILLRFNLKEEEMLLNHMPLMIASTLAALNVALDPTTSMTSLDKGVADLAFEIADSLIQVTPDRAIKAERVSQKDLSSALSILRETALQKIRGFYDECQGSLDVSEKPFSATELGQFMLREASHMFAESIGSSTAVISAEMPSRILANLIFKVQQLAALDEVDLLTIFQHVLSPEPELPSHSLPFSHLSALTTVLSALQTARPHDPYISASQISDIIQPLVASFWQYLSPLMPKYHVEATRCILQLHTIAPTNRMVEAAVSSIIVQESSPSGSSSRDAGRRFTILWTHTMHELSLQSEKRGSLSRRTSGTGPPSSQSISFQSILRRPLLLLLDSLADEATDIAAFVRTWLQDLPSLNRVFEVLAIQLQSLRCFVASDSLAPDTVSYPHHAALQPDDTKECLYYLRHIYHILKQPSHYTWVTLAEEPTPQANGSASKTPLQEWLMRICMKTLWVNISAAESDGRPHLQGLYQVSVSIISQIYHSPFATPLRALELEVSLMARLRTPSPSLQSLLLDATLLALKLRLVPPPGERAPEQKVQNHTPQRSRVSLAMSRDSDDIESAPIPPPHQLVDTLKYGFSSPSSRFVLDDWVRFLVEVLPLFADAIFQNLLPLVECLCKQINQTFEQLKTIFASPKIGADISPESTLISLINGLEQILARAHDRLTIQETKTAANKSPEVQQGFFGNMVSGVFSSETNQARTPTANTRLTVLLCFQDTVRICFAIWSWGGYGPKDGQQDPTSVSSFGYTSLRMRNRARRILEHLFAAEALECLETLVVLWAQYPKDDIQATAIMGLLNVLNGSKPKHTIPAIFNAVYSRTNPNALDPLRMSTLTSDLTDTDLVAFLVDYTKSLEDDAMDEIWQDCTLFLRDVLANPLPHRQILPTLLEFTAVIGQKVDNTNFGEQRKMRRELADIFTRILTAVFTTRSMGFLQDPNQVMAAEKSSTPTNGSLGHKRATDVISILNSIVPYLPTVLADSERVTTVVTNMSTSVIGPTFRAKAFPENVSKGILDLLQGLAKVSQANKFWKKDLYDAFNDARFFSTPLFLLKESWLPILAQWMHSDKERLPELLARLSAPTTAGIMFGVGATSARQEADRKTQLTLRRIALLLLASPQDTFTANMPLMMEKIVELLSATPASSPSSITRSEVLILLRALILKTSSIHLAPLWPVINTELTSALSSLLPDADNKEDYSNTGIIQACKLLDELITLDPDDFQLMQWLYISDTIDAVYKPANSTYPASLTDEISDTLSRTATPSARSIPRPPTTAASDSGDPKRRLFLDPLIEALEKEEGAEVTDMARGELVDRVVRPFLGNLAMVAFESTYQGGERDWEGVWASVVRDARGVD</sequence>
<reference evidence="11" key="1">
    <citation type="journal article" date="2020" name="Stud. Mycol.">
        <title>101 Dothideomycetes genomes: a test case for predicting lifestyles and emergence of pathogens.</title>
        <authorList>
            <person name="Haridas S."/>
            <person name="Albert R."/>
            <person name="Binder M."/>
            <person name="Bloem J."/>
            <person name="Labutti K."/>
            <person name="Salamov A."/>
            <person name="Andreopoulos B."/>
            <person name="Baker S."/>
            <person name="Barry K."/>
            <person name="Bills G."/>
            <person name="Bluhm B."/>
            <person name="Cannon C."/>
            <person name="Castanera R."/>
            <person name="Culley D."/>
            <person name="Daum C."/>
            <person name="Ezra D."/>
            <person name="Gonzalez J."/>
            <person name="Henrissat B."/>
            <person name="Kuo A."/>
            <person name="Liang C."/>
            <person name="Lipzen A."/>
            <person name="Lutzoni F."/>
            <person name="Magnuson J."/>
            <person name="Mondo S."/>
            <person name="Nolan M."/>
            <person name="Ohm R."/>
            <person name="Pangilinan J."/>
            <person name="Park H.-J."/>
            <person name="Ramirez L."/>
            <person name="Alfaro M."/>
            <person name="Sun H."/>
            <person name="Tritt A."/>
            <person name="Yoshinaga Y."/>
            <person name="Zwiers L.-H."/>
            <person name="Turgeon B."/>
            <person name="Goodwin S."/>
            <person name="Spatafora J."/>
            <person name="Crous P."/>
            <person name="Grigoriev I."/>
        </authorList>
    </citation>
    <scope>NUCLEOTIDE SEQUENCE</scope>
    <source>
        <strain evidence="11">CBS 122368</strain>
    </source>
</reference>
<dbReference type="GO" id="GO:0005829">
    <property type="term" value="C:cytosol"/>
    <property type="evidence" value="ECO:0007669"/>
    <property type="project" value="GOC"/>
</dbReference>
<feature type="region of interest" description="Disordered" evidence="7">
    <location>
        <begin position="1044"/>
        <end position="1078"/>
    </location>
</feature>
<feature type="compositionally biased region" description="Polar residues" evidence="7">
    <location>
        <begin position="1763"/>
        <end position="1772"/>
    </location>
</feature>
<feature type="domain" description="DOP1 N-terminal" evidence="8">
    <location>
        <begin position="38"/>
        <end position="363"/>
    </location>
</feature>
<dbReference type="InterPro" id="IPR016024">
    <property type="entry name" value="ARM-type_fold"/>
</dbReference>
<evidence type="ECO:0000256" key="6">
    <source>
        <dbReference type="ARBA" id="ARBA00046326"/>
    </source>
</evidence>
<evidence type="ECO:0000259" key="9">
    <source>
        <dbReference type="Pfam" id="PF24597"/>
    </source>
</evidence>
<evidence type="ECO:0000256" key="5">
    <source>
        <dbReference type="ARBA" id="ARBA00023136"/>
    </source>
</evidence>
<dbReference type="GO" id="GO:0000139">
    <property type="term" value="C:Golgi membrane"/>
    <property type="evidence" value="ECO:0007669"/>
    <property type="project" value="UniProtKB-SubCell"/>
</dbReference>
<dbReference type="Pfam" id="PF24598">
    <property type="entry name" value="DOP1_C"/>
    <property type="match status" value="1"/>
</dbReference>
<feature type="domain" description="DOP1-like middle TPR" evidence="9">
    <location>
        <begin position="395"/>
        <end position="609"/>
    </location>
</feature>
<feature type="region of interest" description="Disordered" evidence="7">
    <location>
        <begin position="810"/>
        <end position="832"/>
    </location>
</feature>
<keyword evidence="3" id="KW-0653">Protein transport</keyword>
<dbReference type="InterPro" id="IPR056458">
    <property type="entry name" value="TPR_DOP1_M"/>
</dbReference>
<dbReference type="GO" id="GO:0006895">
    <property type="term" value="P:Golgi to endosome transport"/>
    <property type="evidence" value="ECO:0007669"/>
    <property type="project" value="InterPro"/>
</dbReference>
<feature type="compositionally biased region" description="Polar residues" evidence="7">
    <location>
        <begin position="14"/>
        <end position="29"/>
    </location>
</feature>
<name>A0A6A6HVG0_9PLEO</name>
<evidence type="ECO:0000313" key="12">
    <source>
        <dbReference type="Proteomes" id="UP000800094"/>
    </source>
</evidence>
<dbReference type="PANTHER" id="PTHR14042">
    <property type="entry name" value="DOPEY-RELATED"/>
    <property type="match status" value="1"/>
</dbReference>
<evidence type="ECO:0000259" key="10">
    <source>
        <dbReference type="Pfam" id="PF24598"/>
    </source>
</evidence>
<dbReference type="RefSeq" id="XP_033677188.1">
    <property type="nucleotide sequence ID" value="XM_033824336.1"/>
</dbReference>
<dbReference type="InterPro" id="IPR007249">
    <property type="entry name" value="DOP1_N"/>
</dbReference>
<dbReference type="InterPro" id="IPR040314">
    <property type="entry name" value="DOP1"/>
</dbReference>
<dbReference type="EMBL" id="ML987209">
    <property type="protein sequence ID" value="KAF2242184.1"/>
    <property type="molecule type" value="Genomic_DNA"/>
</dbReference>
<feature type="region of interest" description="Disordered" evidence="7">
    <location>
        <begin position="1"/>
        <end position="34"/>
    </location>
</feature>
<keyword evidence="5" id="KW-0472">Membrane</keyword>
<gene>
    <name evidence="11" type="ORF">BU26DRAFT_439330</name>
</gene>
<evidence type="ECO:0000259" key="8">
    <source>
        <dbReference type="Pfam" id="PF04118"/>
    </source>
</evidence>
<evidence type="ECO:0000256" key="4">
    <source>
        <dbReference type="ARBA" id="ARBA00023034"/>
    </source>
</evidence>
<dbReference type="PANTHER" id="PTHR14042:SF24">
    <property type="entry name" value="PROTEIN DOPEY-1 HOMOLOG"/>
    <property type="match status" value="1"/>
</dbReference>
<dbReference type="GeneID" id="54577666"/>
<dbReference type="GO" id="GO:0005802">
    <property type="term" value="C:trans-Golgi network"/>
    <property type="evidence" value="ECO:0007669"/>
    <property type="project" value="TreeGrafter"/>
</dbReference>
<keyword evidence="2" id="KW-0813">Transport</keyword>
<feature type="domain" description="DOP1-like C-terminal" evidence="10">
    <location>
        <begin position="1358"/>
        <end position="1840"/>
    </location>
</feature>
<evidence type="ECO:0000256" key="3">
    <source>
        <dbReference type="ARBA" id="ARBA00022927"/>
    </source>
</evidence>
<dbReference type="InterPro" id="IPR056457">
    <property type="entry name" value="DOP1_C"/>
</dbReference>
<organism evidence="11 12">
    <name type="scientific">Trematosphaeria pertusa</name>
    <dbReference type="NCBI Taxonomy" id="390896"/>
    <lineage>
        <taxon>Eukaryota</taxon>
        <taxon>Fungi</taxon>
        <taxon>Dikarya</taxon>
        <taxon>Ascomycota</taxon>
        <taxon>Pezizomycotina</taxon>
        <taxon>Dothideomycetes</taxon>
        <taxon>Pleosporomycetidae</taxon>
        <taxon>Pleosporales</taxon>
        <taxon>Massarineae</taxon>
        <taxon>Trematosphaeriaceae</taxon>
        <taxon>Trematosphaeria</taxon>
    </lineage>
</organism>
<dbReference type="GO" id="GO:0015031">
    <property type="term" value="P:protein transport"/>
    <property type="evidence" value="ECO:0007669"/>
    <property type="project" value="UniProtKB-KW"/>
</dbReference>